<accession>A0A9P7Z1V0</accession>
<feature type="domain" description="SprT-like" evidence="2">
    <location>
        <begin position="604"/>
        <end position="775"/>
    </location>
</feature>
<keyword evidence="4" id="KW-1185">Reference proteome</keyword>
<name>A0A9P7Z1V0_9HELO</name>
<dbReference type="GO" id="GO:0006950">
    <property type="term" value="P:response to stress"/>
    <property type="evidence" value="ECO:0007669"/>
    <property type="project" value="UniProtKB-ARBA"/>
</dbReference>
<organism evidence="3 4">
    <name type="scientific">Calycina marina</name>
    <dbReference type="NCBI Taxonomy" id="1763456"/>
    <lineage>
        <taxon>Eukaryota</taxon>
        <taxon>Fungi</taxon>
        <taxon>Dikarya</taxon>
        <taxon>Ascomycota</taxon>
        <taxon>Pezizomycotina</taxon>
        <taxon>Leotiomycetes</taxon>
        <taxon>Helotiales</taxon>
        <taxon>Pezizellaceae</taxon>
        <taxon>Calycina</taxon>
    </lineage>
</organism>
<sequence length="866" mass="97600">MARLVVDNSADELPSIDELMKKSQSTKATSNSRTETKPPALVGKGKLKRVLGRRDDNPLLRPLGGSVKVHEQKKGASVRRAKFRLAPKMEVLEFQQEDYVDVEVESRTVGRSRSWGGKEKERGIQATQQDEFSDVEARRKVLTQSRSKAGRFTKSKTQEFEIPGTQQKHLSDDEPKTDTKQKLKAKPKTEMVKSRQAYYELEIQEAQRDGEDLSDFKTHEPARSKKEMMRVVKSRKKEIPDSRIEEKAVKATVLKMKRLGKRIDIPVSDEKEEEPVPVTASRGGKVSTARKMRKEKTPKWETPVTQEDEARIVDQKFTRASRREITQHSDSEATTSYKLQSATKEKGGATTPSSRIPSDSEEDIFYSSTTEETDSIADFIIDDSEVEESPPPKPARRLVKGRRPEGGGSRKKELESLMKGLGLKGDDDDPFAEPVHKKQSRPVTALEKGLKRDTDSDPDFSESKPSSQDSIDLDDPFMLSFSPPGTKAKKIHKETPFATPPGSPVLKTIGLQSPKKVQRIPATPYALYIDDFWSQDVVNEWNDEYSPKKTIKAPPKLLFSKNNNHPEAPQFSLKQSPVKQNRAAKNAKKAFTDRKHLLAETFLSELDSVITSGQIGKLASLTGGVKIIWSKKLNTTAGRANWRRETMRSSTLVGPDGKAITTFRHHAAIELAEKVIDDEDRLLNVIAHEFCHLANFMVSNIKTNPHGKEFNAWALKVSRHFGDRGIEVTTKHSYTIDYKYIWSCDNCGLEYKRHSKSIDPARHRCGTCKANLIQVKPVPRKGTATVSEYHVFLKENMKTVMKENPKSPQKEILGLVGKRYQEFKKGREVGSKSESVDIQEVDVTSKEGSMEDDELDGVSRKLAFWT</sequence>
<feature type="region of interest" description="Disordered" evidence="1">
    <location>
        <begin position="1"/>
        <end position="64"/>
    </location>
</feature>
<evidence type="ECO:0000256" key="1">
    <source>
        <dbReference type="SAM" id="MobiDB-lite"/>
    </source>
</evidence>
<dbReference type="Pfam" id="PF10263">
    <property type="entry name" value="SprT-like"/>
    <property type="match status" value="1"/>
</dbReference>
<reference evidence="3" key="1">
    <citation type="journal article" date="2021" name="IMA Fungus">
        <title>Genomic characterization of three marine fungi, including Emericellopsis atlantica sp. nov. with signatures of a generalist lifestyle and marine biomass degradation.</title>
        <authorList>
            <person name="Hagestad O.C."/>
            <person name="Hou L."/>
            <person name="Andersen J.H."/>
            <person name="Hansen E.H."/>
            <person name="Altermark B."/>
            <person name="Li C."/>
            <person name="Kuhnert E."/>
            <person name="Cox R.J."/>
            <person name="Crous P.W."/>
            <person name="Spatafora J.W."/>
            <person name="Lail K."/>
            <person name="Amirebrahimi M."/>
            <person name="Lipzen A."/>
            <person name="Pangilinan J."/>
            <person name="Andreopoulos W."/>
            <person name="Hayes R.D."/>
            <person name="Ng V."/>
            <person name="Grigoriev I.V."/>
            <person name="Jackson S.A."/>
            <person name="Sutton T.D.S."/>
            <person name="Dobson A.D.W."/>
            <person name="Rama T."/>
        </authorList>
    </citation>
    <scope>NUCLEOTIDE SEQUENCE</scope>
    <source>
        <strain evidence="3">TRa3180A</strain>
    </source>
</reference>
<dbReference type="InterPro" id="IPR006640">
    <property type="entry name" value="SprT-like_domain"/>
</dbReference>
<comment type="caution">
    <text evidence="3">The sequence shown here is derived from an EMBL/GenBank/DDBJ whole genome shotgun (WGS) entry which is preliminary data.</text>
</comment>
<gene>
    <name evidence="3" type="ORF">BJ878DRAFT_442527</name>
</gene>
<dbReference type="EMBL" id="MU253946">
    <property type="protein sequence ID" value="KAG9243865.1"/>
    <property type="molecule type" value="Genomic_DNA"/>
</dbReference>
<dbReference type="Proteomes" id="UP000887226">
    <property type="component" value="Unassembled WGS sequence"/>
</dbReference>
<feature type="region of interest" description="Disordered" evidence="1">
    <location>
        <begin position="106"/>
        <end position="191"/>
    </location>
</feature>
<feature type="compositionally biased region" description="Polar residues" evidence="1">
    <location>
        <begin position="332"/>
        <end position="342"/>
    </location>
</feature>
<feature type="region of interest" description="Disordered" evidence="1">
    <location>
        <begin position="208"/>
        <end position="241"/>
    </location>
</feature>
<feature type="compositionally biased region" description="Acidic residues" evidence="1">
    <location>
        <begin position="371"/>
        <end position="388"/>
    </location>
</feature>
<dbReference type="InterPro" id="IPR035240">
    <property type="entry name" value="SprT_Zn_ribbon"/>
</dbReference>
<feature type="compositionally biased region" description="Polar residues" evidence="1">
    <location>
        <begin position="22"/>
        <end position="33"/>
    </location>
</feature>
<feature type="compositionally biased region" description="Basic and acidic residues" evidence="1">
    <location>
        <begin position="308"/>
        <end position="331"/>
    </location>
</feature>
<dbReference type="OrthoDB" id="20772at2759"/>
<dbReference type="AlphaFoldDB" id="A0A9P7Z1V0"/>
<evidence type="ECO:0000259" key="2">
    <source>
        <dbReference type="SMART" id="SM00731"/>
    </source>
</evidence>
<dbReference type="GO" id="GO:0005634">
    <property type="term" value="C:nucleus"/>
    <property type="evidence" value="ECO:0007669"/>
    <property type="project" value="TreeGrafter"/>
</dbReference>
<evidence type="ECO:0000313" key="4">
    <source>
        <dbReference type="Proteomes" id="UP000887226"/>
    </source>
</evidence>
<feature type="compositionally biased region" description="Basic and acidic residues" evidence="1">
    <location>
        <begin position="208"/>
        <end position="230"/>
    </location>
</feature>
<dbReference type="Pfam" id="PF17283">
    <property type="entry name" value="Zn_ribbon_SprT"/>
    <property type="match status" value="1"/>
</dbReference>
<protein>
    <submittedName>
        <fullName evidence="3">SprT-like family-domain-containing protein</fullName>
    </submittedName>
</protein>
<feature type="compositionally biased region" description="Basic and acidic residues" evidence="1">
    <location>
        <begin position="169"/>
        <end position="191"/>
    </location>
</feature>
<dbReference type="PANTHER" id="PTHR23099:SF0">
    <property type="entry name" value="GERM CELL NUCLEAR ACIDIC PROTEIN"/>
    <property type="match status" value="1"/>
</dbReference>
<dbReference type="SMART" id="SM00731">
    <property type="entry name" value="SprT"/>
    <property type="match status" value="1"/>
</dbReference>
<dbReference type="PANTHER" id="PTHR23099">
    <property type="entry name" value="TRANSCRIPTIONAL REGULATOR"/>
    <property type="match status" value="1"/>
</dbReference>
<evidence type="ECO:0000313" key="3">
    <source>
        <dbReference type="EMBL" id="KAG9243865.1"/>
    </source>
</evidence>
<feature type="compositionally biased region" description="Basic and acidic residues" evidence="1">
    <location>
        <begin position="402"/>
        <end position="416"/>
    </location>
</feature>
<feature type="region of interest" description="Disordered" evidence="1">
    <location>
        <begin position="269"/>
        <end position="476"/>
    </location>
</feature>
<proteinExistence type="predicted"/>